<reference evidence="2 3" key="1">
    <citation type="submission" date="2015-05" db="EMBL/GenBank/DDBJ databases">
        <authorList>
            <person name="Goodhead I."/>
        </authorList>
    </citation>
    <scope>NUCLEOTIDE SEQUENCE [LARGE SCALE GENOMIC DNA]</scope>
    <source>
        <strain evidence="3">morsitans</strain>
    </source>
</reference>
<feature type="compositionally biased region" description="Gly residues" evidence="1">
    <location>
        <begin position="100"/>
        <end position="114"/>
    </location>
</feature>
<protein>
    <recommendedName>
        <fullName evidence="4">Phage tail protein</fullName>
    </recommendedName>
</protein>
<evidence type="ECO:0008006" key="4">
    <source>
        <dbReference type="Google" id="ProtNLM"/>
    </source>
</evidence>
<accession>A0A193QEZ3</accession>
<name>A0A193QEZ3_SODGM</name>
<feature type="region of interest" description="Disordered" evidence="1">
    <location>
        <begin position="89"/>
        <end position="114"/>
    </location>
</feature>
<proteinExistence type="predicted"/>
<dbReference type="AlphaFoldDB" id="A0A193QEZ3"/>
<sequence>MIDTNKQFISDLPEGPEKSLVFIDNPEDADFSAFLTAVQNRETVQFYIELPNKRTATMILALSGWEMNEISAPANEAIQITVKGKQNTLTWGTKTTPPSSGGGGKGTGGAGDGV</sequence>
<dbReference type="Pfam" id="PF16463">
    <property type="entry name" value="Phage_TTP_13"/>
    <property type="match status" value="1"/>
</dbReference>
<evidence type="ECO:0000256" key="1">
    <source>
        <dbReference type="SAM" id="MobiDB-lite"/>
    </source>
</evidence>
<organism evidence="2 3">
    <name type="scientific">Sodalis glossinidius (strain morsitans)</name>
    <dbReference type="NCBI Taxonomy" id="343509"/>
    <lineage>
        <taxon>Bacteria</taxon>
        <taxon>Pseudomonadati</taxon>
        <taxon>Pseudomonadota</taxon>
        <taxon>Gammaproteobacteria</taxon>
        <taxon>Enterobacterales</taxon>
        <taxon>Bruguierivoracaceae</taxon>
        <taxon>Sodalis</taxon>
    </lineage>
</organism>
<dbReference type="EMBL" id="LN854557">
    <property type="protein sequence ID" value="CRL43717.1"/>
    <property type="molecule type" value="Genomic_DNA"/>
</dbReference>
<gene>
    <name evidence="2" type="ORF">SGGMMB4_00234</name>
</gene>
<dbReference type="Proteomes" id="UP000245838">
    <property type="component" value="Chromosome sggmmb4_Chromosome"/>
</dbReference>
<evidence type="ECO:0000313" key="2">
    <source>
        <dbReference type="EMBL" id="CRL43717.1"/>
    </source>
</evidence>
<dbReference type="InterPro" id="IPR032493">
    <property type="entry name" value="Phage_TTP_13"/>
</dbReference>
<evidence type="ECO:0000313" key="3">
    <source>
        <dbReference type="Proteomes" id="UP000245838"/>
    </source>
</evidence>